<feature type="compositionally biased region" description="Low complexity" evidence="1">
    <location>
        <begin position="168"/>
        <end position="190"/>
    </location>
</feature>
<feature type="compositionally biased region" description="Basic and acidic residues" evidence="1">
    <location>
        <begin position="271"/>
        <end position="281"/>
    </location>
</feature>
<evidence type="ECO:0000313" key="3">
    <source>
        <dbReference type="EMBL" id="KAF7627344.1"/>
    </source>
</evidence>
<feature type="transmembrane region" description="Helical" evidence="2">
    <location>
        <begin position="131"/>
        <end position="148"/>
    </location>
</feature>
<reference evidence="3" key="1">
    <citation type="journal article" date="2020" name="Ecol. Evol.">
        <title>Genome structure and content of the rice root-knot nematode (Meloidogyne graminicola).</title>
        <authorList>
            <person name="Phan N.T."/>
            <person name="Danchin E.G.J."/>
            <person name="Klopp C."/>
            <person name="Perfus-Barbeoch L."/>
            <person name="Kozlowski D.K."/>
            <person name="Koutsovoulos G.D."/>
            <person name="Lopez-Roques C."/>
            <person name="Bouchez O."/>
            <person name="Zahm M."/>
            <person name="Besnard G."/>
            <person name="Bellafiore S."/>
        </authorList>
    </citation>
    <scope>NUCLEOTIDE SEQUENCE</scope>
    <source>
        <strain evidence="3">VN-18</strain>
    </source>
</reference>
<evidence type="ECO:0000256" key="1">
    <source>
        <dbReference type="SAM" id="MobiDB-lite"/>
    </source>
</evidence>
<evidence type="ECO:0000256" key="2">
    <source>
        <dbReference type="SAM" id="Phobius"/>
    </source>
</evidence>
<keyword evidence="4" id="KW-1185">Reference proteome</keyword>
<feature type="transmembrane region" description="Helical" evidence="2">
    <location>
        <begin position="107"/>
        <end position="125"/>
    </location>
</feature>
<organism evidence="3 4">
    <name type="scientific">Meloidogyne graminicola</name>
    <dbReference type="NCBI Taxonomy" id="189291"/>
    <lineage>
        <taxon>Eukaryota</taxon>
        <taxon>Metazoa</taxon>
        <taxon>Ecdysozoa</taxon>
        <taxon>Nematoda</taxon>
        <taxon>Chromadorea</taxon>
        <taxon>Rhabditida</taxon>
        <taxon>Tylenchina</taxon>
        <taxon>Tylenchomorpha</taxon>
        <taxon>Tylenchoidea</taxon>
        <taxon>Meloidogynidae</taxon>
        <taxon>Meloidogyninae</taxon>
        <taxon>Meloidogyne</taxon>
    </lineage>
</organism>
<dbReference type="Proteomes" id="UP000605970">
    <property type="component" value="Unassembled WGS sequence"/>
</dbReference>
<name>A0A8S9ZD67_9BILA</name>
<evidence type="ECO:0008006" key="5">
    <source>
        <dbReference type="Google" id="ProtNLM"/>
    </source>
</evidence>
<keyword evidence="2" id="KW-0472">Membrane</keyword>
<comment type="caution">
    <text evidence="3">The sequence shown here is derived from an EMBL/GenBank/DDBJ whole genome shotgun (WGS) entry which is preliminary data.</text>
</comment>
<accession>A0A8S9ZD67</accession>
<proteinExistence type="predicted"/>
<feature type="region of interest" description="Disordered" evidence="1">
    <location>
        <begin position="238"/>
        <end position="281"/>
    </location>
</feature>
<gene>
    <name evidence="3" type="ORF">Mgra_00009353</name>
</gene>
<feature type="transmembrane region" description="Helical" evidence="2">
    <location>
        <begin position="78"/>
        <end position="95"/>
    </location>
</feature>
<keyword evidence="2" id="KW-1133">Transmembrane helix</keyword>
<dbReference type="AlphaFoldDB" id="A0A8S9ZD67"/>
<sequence length="281" mass="31618">MSAEDQFANPLAIGTIDEQLAIAKEHIEALVIDHRHFTARWLTKIKENAGLTIDEWALAKILVNLFGLWLTISERADFVANAVLTGVPLILTFFYPEEKATNEDMLIYWPCYAVVTLFDFILRAIPGWYTLKIIFFSLFFLRPWRFALKIRLLMLLLEMSRQTALAHQSQSAHQQKASSSNSSHRSSAAATRPSQNQQQISPEMISQLLTALNANRPANATEGSNTLPNPEQMAAIQRALAEGGGEQGSAYFDLRPRSRTKLVNPAPSKYAEMKKKDENKK</sequence>
<keyword evidence="2" id="KW-0812">Transmembrane</keyword>
<protein>
    <recommendedName>
        <fullName evidence="5">Receptor expression-enhancing protein</fullName>
    </recommendedName>
</protein>
<evidence type="ECO:0000313" key="4">
    <source>
        <dbReference type="Proteomes" id="UP000605970"/>
    </source>
</evidence>
<dbReference type="OrthoDB" id="5871872at2759"/>
<dbReference type="EMBL" id="JABEBT010000151">
    <property type="protein sequence ID" value="KAF7627344.1"/>
    <property type="molecule type" value="Genomic_DNA"/>
</dbReference>
<feature type="region of interest" description="Disordered" evidence="1">
    <location>
        <begin position="168"/>
        <end position="200"/>
    </location>
</feature>